<reference evidence="1" key="2">
    <citation type="submission" date="2023-05" db="EMBL/GenBank/DDBJ databases">
        <authorList>
            <consortium name="Lawrence Berkeley National Laboratory"/>
            <person name="Steindorff A."/>
            <person name="Hensen N."/>
            <person name="Bonometti L."/>
            <person name="Westerberg I."/>
            <person name="Brannstrom I.O."/>
            <person name="Guillou S."/>
            <person name="Cros-Aarteil S."/>
            <person name="Calhoun S."/>
            <person name="Haridas S."/>
            <person name="Kuo A."/>
            <person name="Mondo S."/>
            <person name="Pangilinan J."/>
            <person name="Riley R."/>
            <person name="Labutti K."/>
            <person name="Andreopoulos B."/>
            <person name="Lipzen A."/>
            <person name="Chen C."/>
            <person name="Yanf M."/>
            <person name="Daum C."/>
            <person name="Ng V."/>
            <person name="Clum A."/>
            <person name="Ohm R."/>
            <person name="Martin F."/>
            <person name="Silar P."/>
            <person name="Natvig D."/>
            <person name="Lalanne C."/>
            <person name="Gautier V."/>
            <person name="Ament-Velasquez S.L."/>
            <person name="Kruys A."/>
            <person name="Hutchinson M.I."/>
            <person name="Powell A.J."/>
            <person name="Barry K."/>
            <person name="Miller A.N."/>
            <person name="Grigoriev I.V."/>
            <person name="Debuchy R."/>
            <person name="Gladieux P."/>
            <person name="Thoren M.H."/>
            <person name="Johannesson H."/>
        </authorList>
    </citation>
    <scope>NUCLEOTIDE SEQUENCE</scope>
    <source>
        <strain evidence="1">CBS 538.74</strain>
    </source>
</reference>
<reference evidence="1" key="1">
    <citation type="journal article" date="2023" name="Mol. Phylogenet. Evol.">
        <title>Genome-scale phylogeny and comparative genomics of the fungal order Sordariales.</title>
        <authorList>
            <person name="Hensen N."/>
            <person name="Bonometti L."/>
            <person name="Westerberg I."/>
            <person name="Brannstrom I.O."/>
            <person name="Guillou S."/>
            <person name="Cros-Aarteil S."/>
            <person name="Calhoun S."/>
            <person name="Haridas S."/>
            <person name="Kuo A."/>
            <person name="Mondo S."/>
            <person name="Pangilinan J."/>
            <person name="Riley R."/>
            <person name="LaButti K."/>
            <person name="Andreopoulos B."/>
            <person name="Lipzen A."/>
            <person name="Chen C."/>
            <person name="Yan M."/>
            <person name="Daum C."/>
            <person name="Ng V."/>
            <person name="Clum A."/>
            <person name="Steindorff A."/>
            <person name="Ohm R.A."/>
            <person name="Martin F."/>
            <person name="Silar P."/>
            <person name="Natvig D.O."/>
            <person name="Lalanne C."/>
            <person name="Gautier V."/>
            <person name="Ament-Velasquez S.L."/>
            <person name="Kruys A."/>
            <person name="Hutchinson M.I."/>
            <person name="Powell A.J."/>
            <person name="Barry K."/>
            <person name="Miller A.N."/>
            <person name="Grigoriev I.V."/>
            <person name="Debuchy R."/>
            <person name="Gladieux P."/>
            <person name="Hiltunen Thoren M."/>
            <person name="Johannesson H."/>
        </authorList>
    </citation>
    <scope>NUCLEOTIDE SEQUENCE</scope>
    <source>
        <strain evidence="1">CBS 538.74</strain>
    </source>
</reference>
<gene>
    <name evidence="1" type="ORF">C8A00DRAFT_17542</name>
</gene>
<dbReference type="Proteomes" id="UP001302745">
    <property type="component" value="Unassembled WGS sequence"/>
</dbReference>
<evidence type="ECO:0000313" key="1">
    <source>
        <dbReference type="EMBL" id="KAK4151016.1"/>
    </source>
</evidence>
<evidence type="ECO:0000313" key="2">
    <source>
        <dbReference type="Proteomes" id="UP001302745"/>
    </source>
</evidence>
<sequence length="348" mass="39017">AAKLPLHEILHLLRGRVEWYHRHQILRQSVRFPGPMPVSLESIGGMRMSTIESCCNKSVPIYVLPDGSCSVEAWRLLLAVLHNYLYRTWFQPYRSEIDWGQFLAEIINVREDAVPVHIEKPAEVARFAALMSRAICTHVETTQQKIGSRAVTSSDEMHALRKELGLSDWETISQQKFLLLRPLFRAVAIVIKRNAYGLAVPEISQIPVLVVLTGVEEGLSAPITFASIASKISAHHTEDSVQTAETSLATAVNFVMDLEKRELDASGPIPDPAETCKDPRRSCLLGKQEAWAFARVRGWEGVDAPEGPSSSWVDHNIYREWTAEGSDHGEAVAQGWEDRCRKRVIDGY</sequence>
<keyword evidence="2" id="KW-1185">Reference proteome</keyword>
<dbReference type="EMBL" id="MU857038">
    <property type="protein sequence ID" value="KAK4151016.1"/>
    <property type="molecule type" value="Genomic_DNA"/>
</dbReference>
<dbReference type="AlphaFoldDB" id="A0AAN6VHN1"/>
<proteinExistence type="predicted"/>
<feature type="non-terminal residue" evidence="1">
    <location>
        <position position="1"/>
    </location>
</feature>
<organism evidence="1 2">
    <name type="scientific">Chaetomidium leptoderma</name>
    <dbReference type="NCBI Taxonomy" id="669021"/>
    <lineage>
        <taxon>Eukaryota</taxon>
        <taxon>Fungi</taxon>
        <taxon>Dikarya</taxon>
        <taxon>Ascomycota</taxon>
        <taxon>Pezizomycotina</taxon>
        <taxon>Sordariomycetes</taxon>
        <taxon>Sordariomycetidae</taxon>
        <taxon>Sordariales</taxon>
        <taxon>Chaetomiaceae</taxon>
        <taxon>Chaetomidium</taxon>
    </lineage>
</organism>
<name>A0AAN6VHN1_9PEZI</name>
<comment type="caution">
    <text evidence="1">The sequence shown here is derived from an EMBL/GenBank/DDBJ whole genome shotgun (WGS) entry which is preliminary data.</text>
</comment>
<protein>
    <submittedName>
        <fullName evidence="1">Uncharacterized protein</fullName>
    </submittedName>
</protein>
<accession>A0AAN6VHN1</accession>